<evidence type="ECO:0000313" key="3">
    <source>
        <dbReference type="Proteomes" id="UP000692954"/>
    </source>
</evidence>
<sequence>MNLSESTYVLWPISNSSSSQTVHQDTTIQNINRCGICSQLFTRKISLGGHISRYHPKH</sequence>
<proteinExistence type="predicted"/>
<dbReference type="PROSITE" id="PS00028">
    <property type="entry name" value="ZINC_FINGER_C2H2_1"/>
    <property type="match status" value="1"/>
</dbReference>
<reference evidence="2" key="1">
    <citation type="submission" date="2021-01" db="EMBL/GenBank/DDBJ databases">
        <authorList>
            <consortium name="Genoscope - CEA"/>
            <person name="William W."/>
        </authorList>
    </citation>
    <scope>NUCLEOTIDE SEQUENCE</scope>
</reference>
<comment type="caution">
    <text evidence="2">The sequence shown here is derived from an EMBL/GenBank/DDBJ whole genome shotgun (WGS) entry which is preliminary data.</text>
</comment>
<name>A0A8S1PFQ3_9CILI</name>
<accession>A0A8S1PFQ3</accession>
<protein>
    <recommendedName>
        <fullName evidence="1">C2H2-type domain-containing protein</fullName>
    </recommendedName>
</protein>
<feature type="domain" description="C2H2-type" evidence="1">
    <location>
        <begin position="34"/>
        <end position="55"/>
    </location>
</feature>
<evidence type="ECO:0000313" key="2">
    <source>
        <dbReference type="EMBL" id="CAD8101936.1"/>
    </source>
</evidence>
<organism evidence="2 3">
    <name type="scientific">Paramecium sonneborni</name>
    <dbReference type="NCBI Taxonomy" id="65129"/>
    <lineage>
        <taxon>Eukaryota</taxon>
        <taxon>Sar</taxon>
        <taxon>Alveolata</taxon>
        <taxon>Ciliophora</taxon>
        <taxon>Intramacronucleata</taxon>
        <taxon>Oligohymenophorea</taxon>
        <taxon>Peniculida</taxon>
        <taxon>Parameciidae</taxon>
        <taxon>Paramecium</taxon>
    </lineage>
</organism>
<dbReference type="InterPro" id="IPR013087">
    <property type="entry name" value="Znf_C2H2_type"/>
</dbReference>
<gene>
    <name evidence="2" type="ORF">PSON_ATCC_30995.1.T0770001</name>
</gene>
<dbReference type="EMBL" id="CAJJDN010000077">
    <property type="protein sequence ID" value="CAD8101936.1"/>
    <property type="molecule type" value="Genomic_DNA"/>
</dbReference>
<evidence type="ECO:0000259" key="1">
    <source>
        <dbReference type="PROSITE" id="PS00028"/>
    </source>
</evidence>
<dbReference type="Proteomes" id="UP000692954">
    <property type="component" value="Unassembled WGS sequence"/>
</dbReference>
<dbReference type="AlphaFoldDB" id="A0A8S1PFQ3"/>
<keyword evidence="3" id="KW-1185">Reference proteome</keyword>